<comment type="function">
    <text evidence="17">A component of desmosome cell-cell junctions which are required for positive regulation of cellular adhesion. Involved in the interaction of plaque proteins and intermediate filaments mediating cell-cell adhesion.</text>
</comment>
<dbReference type="Pfam" id="PF00028">
    <property type="entry name" value="Cadherin"/>
    <property type="match status" value="4"/>
</dbReference>
<dbReference type="Gene3D" id="2.60.40.60">
    <property type="entry name" value="Cadherins"/>
    <property type="match status" value="5"/>
</dbReference>
<dbReference type="OrthoDB" id="8961010at2759"/>
<feature type="domain" description="Cadherin" evidence="21">
    <location>
        <begin position="67"/>
        <end position="151"/>
    </location>
</feature>
<dbReference type="InterPro" id="IPR009122">
    <property type="entry name" value="Desmosomal_cadherin"/>
</dbReference>
<feature type="region of interest" description="Disordered" evidence="18">
    <location>
        <begin position="1100"/>
        <end position="1123"/>
    </location>
</feature>
<evidence type="ECO:0000256" key="12">
    <source>
        <dbReference type="ARBA" id="ARBA00022989"/>
    </source>
</evidence>
<dbReference type="GO" id="GO:0007156">
    <property type="term" value="P:homophilic cell adhesion via plasma membrane adhesion molecules"/>
    <property type="evidence" value="ECO:0007669"/>
    <property type="project" value="InterPro"/>
</dbReference>
<evidence type="ECO:0000313" key="23">
    <source>
        <dbReference type="Proteomes" id="UP000812440"/>
    </source>
</evidence>
<feature type="domain" description="Cadherin" evidence="21">
    <location>
        <begin position="152"/>
        <end position="263"/>
    </location>
</feature>
<accession>A0A8T2JA39</accession>
<dbReference type="PRINTS" id="PR00205">
    <property type="entry name" value="CADHERIN"/>
</dbReference>
<dbReference type="FunFam" id="2.60.40.60:FF:000083">
    <property type="entry name" value="Desmoglein 1"/>
    <property type="match status" value="1"/>
</dbReference>
<dbReference type="PANTHER" id="PTHR24025:SF1">
    <property type="entry name" value="DESMOGLEIN-2"/>
    <property type="match status" value="1"/>
</dbReference>
<evidence type="ECO:0000256" key="8">
    <source>
        <dbReference type="ARBA" id="ARBA00022737"/>
    </source>
</evidence>
<evidence type="ECO:0000256" key="17">
    <source>
        <dbReference type="RuleBase" id="RU004358"/>
    </source>
</evidence>
<evidence type="ECO:0000259" key="21">
    <source>
        <dbReference type="PROSITE" id="PS50268"/>
    </source>
</evidence>
<evidence type="ECO:0000256" key="3">
    <source>
        <dbReference type="ARBA" id="ARBA00022475"/>
    </source>
</evidence>
<feature type="domain" description="Cadherin" evidence="21">
    <location>
        <begin position="396"/>
        <end position="505"/>
    </location>
</feature>
<dbReference type="FunFam" id="2.60.40.60:FF:000011">
    <property type="entry name" value="Cadherin 1"/>
    <property type="match status" value="1"/>
</dbReference>
<evidence type="ECO:0000256" key="5">
    <source>
        <dbReference type="ARBA" id="ARBA00022692"/>
    </source>
</evidence>
<keyword evidence="5 16" id="KW-0812">Transmembrane</keyword>
<evidence type="ECO:0000256" key="7">
    <source>
        <dbReference type="ARBA" id="ARBA00022729"/>
    </source>
</evidence>
<dbReference type="PRINTS" id="PR01818">
    <property type="entry name" value="DESMOCADHERN"/>
</dbReference>
<evidence type="ECO:0000256" key="15">
    <source>
        <dbReference type="PROSITE-ProRule" id="PRU00043"/>
    </source>
</evidence>
<keyword evidence="8" id="KW-0677">Repeat</keyword>
<dbReference type="EMBL" id="JAACNH010000005">
    <property type="protein sequence ID" value="KAG8442105.1"/>
    <property type="molecule type" value="Genomic_DNA"/>
</dbReference>
<evidence type="ECO:0000256" key="16">
    <source>
        <dbReference type="RuleBase" id="RU003318"/>
    </source>
</evidence>
<dbReference type="FunFam" id="4.10.900.10:FF:000003">
    <property type="entry name" value="Desmoglein 1"/>
    <property type="match status" value="1"/>
</dbReference>
<keyword evidence="12 19" id="KW-1133">Transmembrane helix</keyword>
<dbReference type="InterPro" id="IPR002126">
    <property type="entry name" value="Cadherin-like_dom"/>
</dbReference>
<dbReference type="Pfam" id="PF01049">
    <property type="entry name" value="CADH_Y-type_LIR"/>
    <property type="match status" value="1"/>
</dbReference>
<feature type="chain" id="PRO_5035875225" description="Cadherin domain-containing protein" evidence="20">
    <location>
        <begin position="27"/>
        <end position="1123"/>
    </location>
</feature>
<dbReference type="FunFam" id="2.60.40.60:FF:000265">
    <property type="entry name" value="Cadherin 12"/>
    <property type="match status" value="1"/>
</dbReference>
<keyword evidence="11" id="KW-0965">Cell junction</keyword>
<dbReference type="Proteomes" id="UP000812440">
    <property type="component" value="Chromosome 6"/>
</dbReference>
<evidence type="ECO:0000256" key="1">
    <source>
        <dbReference type="ARBA" id="ARBA00004251"/>
    </source>
</evidence>
<keyword evidence="3" id="KW-1003">Cell membrane</keyword>
<evidence type="ECO:0000256" key="9">
    <source>
        <dbReference type="ARBA" id="ARBA00022837"/>
    </source>
</evidence>
<dbReference type="FunFam" id="2.60.40.60:FF:000074">
    <property type="entry name" value="Desmoglein 4"/>
    <property type="match status" value="1"/>
</dbReference>
<dbReference type="InterPro" id="IPR020894">
    <property type="entry name" value="Cadherin_CS"/>
</dbReference>
<keyword evidence="4" id="KW-0165">Cleavage on pair of basic residues</keyword>
<keyword evidence="10 16" id="KW-0130">Cell adhesion</keyword>
<dbReference type="PANTHER" id="PTHR24025">
    <property type="entry name" value="DESMOGLEIN FAMILY MEMBER"/>
    <property type="match status" value="1"/>
</dbReference>
<dbReference type="Gene3D" id="4.10.900.10">
    <property type="entry name" value="TCF3-CBD (Catenin binding domain)"/>
    <property type="match status" value="1"/>
</dbReference>
<evidence type="ECO:0000313" key="22">
    <source>
        <dbReference type="EMBL" id="KAG8442105.1"/>
    </source>
</evidence>
<evidence type="ECO:0000256" key="14">
    <source>
        <dbReference type="ARBA" id="ARBA00023180"/>
    </source>
</evidence>
<evidence type="ECO:0000256" key="4">
    <source>
        <dbReference type="ARBA" id="ARBA00022685"/>
    </source>
</evidence>
<name>A0A8T2JA39_9PIPI</name>
<comment type="subcellular location">
    <subcellularLocation>
        <location evidence="2">Cell junction</location>
        <location evidence="2">Desmosome</location>
    </subcellularLocation>
    <subcellularLocation>
        <location evidence="1 16">Cell membrane</location>
        <topology evidence="1 16">Single-pass type I membrane protein</topology>
    </subcellularLocation>
</comment>
<protein>
    <recommendedName>
        <fullName evidence="21">Cadherin domain-containing protein</fullName>
    </recommendedName>
</protein>
<dbReference type="PROSITE" id="PS00232">
    <property type="entry name" value="CADHERIN_1"/>
    <property type="match status" value="2"/>
</dbReference>
<dbReference type="InterPro" id="IPR050971">
    <property type="entry name" value="Cadherin-domain_protein"/>
</dbReference>
<feature type="domain" description="Cadherin" evidence="21">
    <location>
        <begin position="264"/>
        <end position="395"/>
    </location>
</feature>
<dbReference type="GO" id="GO:0030057">
    <property type="term" value="C:desmosome"/>
    <property type="evidence" value="ECO:0007669"/>
    <property type="project" value="UniProtKB-SubCell"/>
</dbReference>
<evidence type="ECO:0000256" key="19">
    <source>
        <dbReference type="SAM" id="Phobius"/>
    </source>
</evidence>
<proteinExistence type="predicted"/>
<keyword evidence="23" id="KW-1185">Reference proteome</keyword>
<dbReference type="GO" id="GO:0005886">
    <property type="term" value="C:plasma membrane"/>
    <property type="evidence" value="ECO:0007669"/>
    <property type="project" value="UniProtKB-SubCell"/>
</dbReference>
<evidence type="ECO:0000256" key="13">
    <source>
        <dbReference type="ARBA" id="ARBA00023136"/>
    </source>
</evidence>
<dbReference type="InterPro" id="IPR015919">
    <property type="entry name" value="Cadherin-like_sf"/>
</dbReference>
<gene>
    <name evidence="22" type="ORF">GDO86_011051</name>
</gene>
<feature type="transmembrane region" description="Helical" evidence="19">
    <location>
        <begin position="719"/>
        <end position="740"/>
    </location>
</feature>
<dbReference type="FunFam" id="2.60.40.60:FF:000068">
    <property type="entry name" value="Desmoglein 1"/>
    <property type="match status" value="1"/>
</dbReference>
<keyword evidence="13 19" id="KW-0472">Membrane</keyword>
<evidence type="ECO:0000256" key="2">
    <source>
        <dbReference type="ARBA" id="ARBA00004568"/>
    </source>
</evidence>
<feature type="signal peptide" evidence="20">
    <location>
        <begin position="1"/>
        <end position="26"/>
    </location>
</feature>
<evidence type="ECO:0000256" key="11">
    <source>
        <dbReference type="ARBA" id="ARBA00022949"/>
    </source>
</evidence>
<keyword evidence="7 20" id="KW-0732">Signal</keyword>
<dbReference type="SMART" id="SM00112">
    <property type="entry name" value="CA"/>
    <property type="match status" value="4"/>
</dbReference>
<dbReference type="InterPro" id="IPR000233">
    <property type="entry name" value="Cadherin_Y-type_LIR"/>
</dbReference>
<keyword evidence="14" id="KW-0325">Glycoprotein</keyword>
<evidence type="ECO:0000256" key="10">
    <source>
        <dbReference type="ARBA" id="ARBA00022889"/>
    </source>
</evidence>
<comment type="caution">
    <text evidence="22">The sequence shown here is derived from an EMBL/GenBank/DDBJ whole genome shotgun (WGS) entry which is preliminary data.</text>
</comment>
<dbReference type="InterPro" id="IPR027397">
    <property type="entry name" value="Catenin-bd_sf"/>
</dbReference>
<evidence type="ECO:0000256" key="6">
    <source>
        <dbReference type="ARBA" id="ARBA00022723"/>
    </source>
</evidence>
<keyword evidence="9 15" id="KW-0106">Calcium</keyword>
<reference evidence="22" key="1">
    <citation type="thesis" date="2020" institute="ProQuest LLC" country="789 East Eisenhower Parkway, Ann Arbor, MI, USA">
        <title>Comparative Genomics and Chromosome Evolution.</title>
        <authorList>
            <person name="Mudd A.B."/>
        </authorList>
    </citation>
    <scope>NUCLEOTIDE SEQUENCE</scope>
    <source>
        <strain evidence="22">Female2</strain>
        <tissue evidence="22">Blood</tissue>
    </source>
</reference>
<dbReference type="PRINTS" id="PR01819">
    <property type="entry name" value="DESMOGLEIN"/>
</dbReference>
<keyword evidence="6" id="KW-0479">Metal-binding</keyword>
<evidence type="ECO:0000256" key="20">
    <source>
        <dbReference type="SAM" id="SignalP"/>
    </source>
</evidence>
<feature type="transmembrane region" description="Helical" evidence="19">
    <location>
        <begin position="616"/>
        <end position="642"/>
    </location>
</feature>
<dbReference type="CDD" id="cd11304">
    <property type="entry name" value="Cadherin_repeat"/>
    <property type="match status" value="4"/>
</dbReference>
<dbReference type="PROSITE" id="PS50268">
    <property type="entry name" value="CADHERIN_2"/>
    <property type="match status" value="4"/>
</dbReference>
<evidence type="ECO:0000256" key="18">
    <source>
        <dbReference type="SAM" id="MobiDB-lite"/>
    </source>
</evidence>
<dbReference type="AlphaFoldDB" id="A0A8T2JA39"/>
<organism evidence="22 23">
    <name type="scientific">Hymenochirus boettgeri</name>
    <name type="common">Congo dwarf clawed frog</name>
    <dbReference type="NCBI Taxonomy" id="247094"/>
    <lineage>
        <taxon>Eukaryota</taxon>
        <taxon>Metazoa</taxon>
        <taxon>Chordata</taxon>
        <taxon>Craniata</taxon>
        <taxon>Vertebrata</taxon>
        <taxon>Euteleostomi</taxon>
        <taxon>Amphibia</taxon>
        <taxon>Batrachia</taxon>
        <taxon>Anura</taxon>
        <taxon>Pipoidea</taxon>
        <taxon>Pipidae</taxon>
        <taxon>Pipinae</taxon>
        <taxon>Hymenochirus</taxon>
    </lineage>
</organism>
<dbReference type="GO" id="GO:0005509">
    <property type="term" value="F:calcium ion binding"/>
    <property type="evidence" value="ECO:0007669"/>
    <property type="project" value="UniProtKB-UniRule"/>
</dbReference>
<sequence length="1123" mass="122273">MQWIHTIGGTFLTLLMSMICLEIAHGLHLEVINRSYKQDKTNRQKREWVIPPSTIIEGQDNSYRNPIAKIQSDHHLEKRITYSIKGMGVDKGIFIINQRTGELNVTAIVDREETPVFFLKGYALDQDLNNVEPPIDLRVKVIDINDNDPVFTQEIFHGTIEELSASNTFVIKLNATDADDPNTVNAKLAFKILSQEPGDLPMFIINKDTGEVLSIVSNIDREKQSIYNLVVEVKDNDGKDGALSSTSILRIKVKDVNDNIPYLEKEQYEGSIEENTANVEVLRMKAIDLDEEYTDNWLANFTIVSGNENGIFEIVTDATTNEGILMVVKEVDYEMMQQVELGVVVSNRAEYHKSVFSAGGGGASVSGGGGGGGGGGVKKIPIKVNVRNIPEGPVFKPNRKNLNISEGKNIVNKIIGSYKAYDGDTGKVAENVKYAKEYDPDNWFTIDSTTSEIKLLKKPDRESIYVVNGAYVAKILAISEDLPGKTATGTIAIQVEDENDNCPTLVEPIQTVCYNAKFINVTAVDRDDFPNGSPFKFTILDEPEGHAQFWKLGANNGTSVQLLPQNIWPGSHKVHIEVKDNQGVSCPEKQILSLFICTCAEGAGCIERQTNNTVGLGAGAIGLMILACLILLLVPLLLLLCYCGSAGKGFMAIPNGTEATFVQWNKEGAKDMAILPQPVHSIGGNVSGAGMTKVEVSGLQSMDRRFTSHVVERRREEEIGLLTSAGMAGGMAVGMAAGTVSGNTIKSIGMMGSGNASAGFQGGFGGAVITGASLDEDFIKDYFIVKAFTYADEDEAQPAKDCLLVYSQEEVGSLSGSIGCCSFIESDFDDNFLDDLGLKFKALADICQGVQLNNDLQSDRYTLNEELCEIAKTYKQDSGASVNISVAAPSQNIANVENTYSSTETHFHRKEPDMLVREEFIADDSTRYIHKPVPRGNVIVTEQSYTTGPTYILEPVPQQNVLVTERVIGNSSSLHNLLDIKDRQNVMVTERVITSDKGLQGLVGAGELPDSQYVLVTERLLAPASGVNPSLSIPDLAVGQNVLVTERHYTPISGIQGNVRIPAELSGVHSVMTENIAMKEGGIQGHFVNNDQLLVDDIPTSSNNVSKSTSRVTKYSNVQYTRS</sequence>
<dbReference type="SUPFAM" id="SSF49313">
    <property type="entry name" value="Cadherin-like"/>
    <property type="match status" value="5"/>
</dbReference>